<accession>A0A328TB24</accession>
<dbReference type="EMBL" id="LJAM02000875">
    <property type="protein sequence ID" value="RAP67877.1"/>
    <property type="molecule type" value="Genomic_DNA"/>
</dbReference>
<protein>
    <submittedName>
        <fullName evidence="1">Sulfoxide reductase heme-binding subunit YedZ</fullName>
    </submittedName>
</protein>
<evidence type="ECO:0000313" key="2">
    <source>
        <dbReference type="Proteomes" id="UP000244334"/>
    </source>
</evidence>
<reference evidence="1" key="1">
    <citation type="submission" date="2018-04" db="EMBL/GenBank/DDBJ databases">
        <title>Genomes of the Obligate Erwinia dacicola and Facultative Enterobacter sp. OLF Endosymbionts of the Olive Fruit fly, Bactrocera oleae.</title>
        <authorList>
            <person name="Estes A.M."/>
            <person name="Hearn D.J."/>
            <person name="Agarwal S."/>
            <person name="Pierson E.A."/>
            <person name="Dunning-Hotopp J.C."/>
        </authorList>
    </citation>
    <scope>NUCLEOTIDE SEQUENCE [LARGE SCALE GENOMIC DNA]</scope>
    <source>
        <strain evidence="1">Oroville</strain>
    </source>
</reference>
<name>A0A328TB24_9GAMM</name>
<feature type="non-terminal residue" evidence="1">
    <location>
        <position position="62"/>
    </location>
</feature>
<proteinExistence type="predicted"/>
<comment type="caution">
    <text evidence="1">The sequence shown here is derived from an EMBL/GenBank/DDBJ whole genome shotgun (WGS) entry which is preliminary data.</text>
</comment>
<keyword evidence="2" id="KW-1185">Reference proteome</keyword>
<dbReference type="Proteomes" id="UP000244334">
    <property type="component" value="Unassembled WGS sequence"/>
</dbReference>
<evidence type="ECO:0000313" key="1">
    <source>
        <dbReference type="EMBL" id="RAP67877.1"/>
    </source>
</evidence>
<sequence>MRRLLGLWCFAWATLHLVSYSQLELGISNLGLLGSELISRRLATHLLRRLQQSGLSPPWCAE</sequence>
<gene>
    <name evidence="1" type="ORF">ACZ87_03911</name>
</gene>
<organism evidence="1 2">
    <name type="scientific">Candidatus Erwinia dacicola</name>
    <dbReference type="NCBI Taxonomy" id="252393"/>
    <lineage>
        <taxon>Bacteria</taxon>
        <taxon>Pseudomonadati</taxon>
        <taxon>Pseudomonadota</taxon>
        <taxon>Gammaproteobacteria</taxon>
        <taxon>Enterobacterales</taxon>
        <taxon>Erwiniaceae</taxon>
        <taxon>Erwinia</taxon>
    </lineage>
</organism>
<dbReference type="AlphaFoldDB" id="A0A328TB24"/>